<organism evidence="1 2">
    <name type="scientific">Actinoplanes lutulentus</name>
    <dbReference type="NCBI Taxonomy" id="1287878"/>
    <lineage>
        <taxon>Bacteria</taxon>
        <taxon>Bacillati</taxon>
        <taxon>Actinomycetota</taxon>
        <taxon>Actinomycetes</taxon>
        <taxon>Micromonosporales</taxon>
        <taxon>Micromonosporaceae</taxon>
        <taxon>Actinoplanes</taxon>
    </lineage>
</organism>
<evidence type="ECO:0008006" key="3">
    <source>
        <dbReference type="Google" id="ProtNLM"/>
    </source>
</evidence>
<dbReference type="OrthoDB" id="5069709at2"/>
<evidence type="ECO:0000313" key="2">
    <source>
        <dbReference type="Proteomes" id="UP000249341"/>
    </source>
</evidence>
<dbReference type="AlphaFoldDB" id="A0A327ZKS2"/>
<protein>
    <recommendedName>
        <fullName evidence="3">WXG100 family type VII secretion target</fullName>
    </recommendedName>
</protein>
<accession>A0A327ZKS2</accession>
<comment type="caution">
    <text evidence="1">The sequence shown here is derived from an EMBL/GenBank/DDBJ whole genome shotgun (WGS) entry which is preliminary data.</text>
</comment>
<name>A0A327ZKS2_9ACTN</name>
<sequence length="386" mass="42119">MQALLEDAQRVSSGIHDNSWVDGTLGAVGGSLDALGMAIDPLGTLAAWGVGWLIEHVRPLQEALDQLAGKPDEIAERAGAWQGVAESIGIAREQYMSAIEAETAGWFGAAGDAYRGHAGEQLAALDGLATVTKAISYAVEGAGLLVGLVRDIVRDLIAQFVATLAVRLPQWLAAEGLTLGIATPVVAAQVVGLVSRWANRIQDFVRALLNSLRRLTGKLDELTGLFRHPGKRTGHRQTGGEVRRPRNSMDYEVRWADEAYDEIRRGDDELPAIAATAREHGFTPEDIRRVKNHLFREEHLLDSYSDGEMGRFDANPRIAEAWHRLAEGQPHPADLDLLRHERHEAEFMARTGDLSYRRAHAATLDAGFTWDPEAAAADGLGYQHQD</sequence>
<evidence type="ECO:0000313" key="1">
    <source>
        <dbReference type="EMBL" id="RAK43219.1"/>
    </source>
</evidence>
<dbReference type="Proteomes" id="UP000249341">
    <property type="component" value="Unassembled WGS sequence"/>
</dbReference>
<gene>
    <name evidence="1" type="ORF">B0I29_101349</name>
</gene>
<dbReference type="RefSeq" id="WP_111647006.1">
    <property type="nucleotide sequence ID" value="NZ_JACHWI010000001.1"/>
</dbReference>
<reference evidence="1 2" key="1">
    <citation type="submission" date="2018-06" db="EMBL/GenBank/DDBJ databases">
        <title>Genomic Encyclopedia of Type Strains, Phase III (KMG-III): the genomes of soil and plant-associated and newly described type strains.</title>
        <authorList>
            <person name="Whitman W."/>
        </authorList>
    </citation>
    <scope>NUCLEOTIDE SEQUENCE [LARGE SCALE GENOMIC DNA]</scope>
    <source>
        <strain evidence="1 2">CGMCC 4.7090</strain>
    </source>
</reference>
<keyword evidence="2" id="KW-1185">Reference proteome</keyword>
<proteinExistence type="predicted"/>
<dbReference type="EMBL" id="QLMJ01000001">
    <property type="protein sequence ID" value="RAK43219.1"/>
    <property type="molecule type" value="Genomic_DNA"/>
</dbReference>